<dbReference type="SMART" id="SM00261">
    <property type="entry name" value="FU"/>
    <property type="match status" value="3"/>
</dbReference>
<accession>A0A3P7KVU8</accession>
<dbReference type="Proteomes" id="UP000281553">
    <property type="component" value="Unassembled WGS sequence"/>
</dbReference>
<dbReference type="PROSITE" id="PS51257">
    <property type="entry name" value="PROKAR_LIPOPROTEIN"/>
    <property type="match status" value="1"/>
</dbReference>
<gene>
    <name evidence="2" type="ORF">DILT_LOCUS4936</name>
</gene>
<dbReference type="InterPro" id="IPR009030">
    <property type="entry name" value="Growth_fac_rcpt_cys_sf"/>
</dbReference>
<keyword evidence="3" id="KW-1185">Reference proteome</keyword>
<dbReference type="CDD" id="cd00064">
    <property type="entry name" value="FU"/>
    <property type="match status" value="1"/>
</dbReference>
<reference evidence="2 3" key="1">
    <citation type="submission" date="2018-11" db="EMBL/GenBank/DDBJ databases">
        <authorList>
            <consortium name="Pathogen Informatics"/>
        </authorList>
    </citation>
    <scope>NUCLEOTIDE SEQUENCE [LARGE SCALE GENOMIC DNA]</scope>
</reference>
<dbReference type="SUPFAM" id="SSF57184">
    <property type="entry name" value="Growth factor receptor domain"/>
    <property type="match status" value="1"/>
</dbReference>
<feature type="region of interest" description="Disordered" evidence="1">
    <location>
        <begin position="227"/>
        <end position="250"/>
    </location>
</feature>
<dbReference type="OrthoDB" id="6219513at2759"/>
<evidence type="ECO:0000256" key="1">
    <source>
        <dbReference type="SAM" id="MobiDB-lite"/>
    </source>
</evidence>
<evidence type="ECO:0000313" key="2">
    <source>
        <dbReference type="EMBL" id="VDN09105.1"/>
    </source>
</evidence>
<dbReference type="InterPro" id="IPR006212">
    <property type="entry name" value="Furin_repeat"/>
</dbReference>
<proteinExistence type="predicted"/>
<evidence type="ECO:0000313" key="3">
    <source>
        <dbReference type="Proteomes" id="UP000281553"/>
    </source>
</evidence>
<organism evidence="2 3">
    <name type="scientific">Dibothriocephalus latus</name>
    <name type="common">Fish tapeworm</name>
    <name type="synonym">Diphyllobothrium latum</name>
    <dbReference type="NCBI Taxonomy" id="60516"/>
    <lineage>
        <taxon>Eukaryota</taxon>
        <taxon>Metazoa</taxon>
        <taxon>Spiralia</taxon>
        <taxon>Lophotrochozoa</taxon>
        <taxon>Platyhelminthes</taxon>
        <taxon>Cestoda</taxon>
        <taxon>Eucestoda</taxon>
        <taxon>Diphyllobothriidea</taxon>
        <taxon>Diphyllobothriidae</taxon>
        <taxon>Dibothriocephalus</taxon>
    </lineage>
</organism>
<name>A0A3P7KVU8_DIBLA</name>
<dbReference type="Gene3D" id="2.10.220.10">
    <property type="entry name" value="Hormone Receptor, Insulin-like Growth Factor Receptor 1, Chain A, domain 2"/>
    <property type="match status" value="1"/>
</dbReference>
<evidence type="ECO:0008006" key="4">
    <source>
        <dbReference type="Google" id="ProtNLM"/>
    </source>
</evidence>
<dbReference type="AlphaFoldDB" id="A0A3P7KVU8"/>
<protein>
    <recommendedName>
        <fullName evidence="4">Furin-like cysteine-rich domain-containing protein</fullName>
    </recommendedName>
</protein>
<sequence>MFKKLLRRRDDEGVTPLPTSVAACSGPGSFLGNGGCTFCHFIRKDPETGRFECLDKGCPPSHYGRPTHLSELKIAHVNLSPDNLNAATLDIRECAPCHPLCEVCEGPSTHESVCLKCRRWIYKGECVETCPSDDTYMPNETAILNEEEMAALKAKQCLLCHRQCAGGCYASGPEDCVNCRFRKILIDEGSNKVGFCRLKCKYEFPKLTEKEKILLQTLSKPRCHRLITPSGSPQGRTQQKEPINRSILAY</sequence>
<dbReference type="EMBL" id="UYRU01046409">
    <property type="protein sequence ID" value="VDN09105.1"/>
    <property type="molecule type" value="Genomic_DNA"/>
</dbReference>